<dbReference type="Proteomes" id="UP000015344">
    <property type="component" value="Unassembled WGS sequence"/>
</dbReference>
<dbReference type="GO" id="GO:0008757">
    <property type="term" value="F:S-adenosylmethionine-dependent methyltransferase activity"/>
    <property type="evidence" value="ECO:0007669"/>
    <property type="project" value="InterPro"/>
</dbReference>
<gene>
    <name evidence="6" type="ORF">PAALTS15_05498</name>
</gene>
<dbReference type="CDD" id="cd00592">
    <property type="entry name" value="HTH_MerR-like"/>
    <property type="match status" value="1"/>
</dbReference>
<dbReference type="Pfam" id="PF13411">
    <property type="entry name" value="MerR_1"/>
    <property type="match status" value="1"/>
</dbReference>
<dbReference type="PANTHER" id="PTHR30204:SF69">
    <property type="entry name" value="MERR-FAMILY TRANSCRIPTIONAL REGULATOR"/>
    <property type="match status" value="1"/>
</dbReference>
<organism evidence="6 7">
    <name type="scientific">Paenibacillus alvei TS-15</name>
    <dbReference type="NCBI Taxonomy" id="1117108"/>
    <lineage>
        <taxon>Bacteria</taxon>
        <taxon>Bacillati</taxon>
        <taxon>Bacillota</taxon>
        <taxon>Bacilli</taxon>
        <taxon>Bacillales</taxon>
        <taxon>Paenibacillaceae</taxon>
        <taxon>Paenibacillus</taxon>
    </lineage>
</organism>
<dbReference type="eggNOG" id="COG2226">
    <property type="taxonomic scope" value="Bacteria"/>
</dbReference>
<evidence type="ECO:0000259" key="5">
    <source>
        <dbReference type="PROSITE" id="PS50937"/>
    </source>
</evidence>
<dbReference type="SMART" id="SM00422">
    <property type="entry name" value="HTH_MERR"/>
    <property type="match status" value="1"/>
</dbReference>
<dbReference type="SUPFAM" id="SSF46955">
    <property type="entry name" value="Putative DNA-binding domain"/>
    <property type="match status" value="1"/>
</dbReference>
<evidence type="ECO:0000256" key="4">
    <source>
        <dbReference type="ARBA" id="ARBA00023163"/>
    </source>
</evidence>
<dbReference type="InterPro" id="IPR029063">
    <property type="entry name" value="SAM-dependent_MTases_sf"/>
</dbReference>
<dbReference type="PATRIC" id="fig|1117108.3.peg.1156"/>
<evidence type="ECO:0000256" key="3">
    <source>
        <dbReference type="ARBA" id="ARBA00023125"/>
    </source>
</evidence>
<dbReference type="SUPFAM" id="SSF53335">
    <property type="entry name" value="S-adenosyl-L-methionine-dependent methyltransferases"/>
    <property type="match status" value="1"/>
</dbReference>
<dbReference type="InterPro" id="IPR047057">
    <property type="entry name" value="MerR_fam"/>
</dbReference>
<keyword evidence="1" id="KW-0678">Repressor</keyword>
<dbReference type="InterPro" id="IPR009061">
    <property type="entry name" value="DNA-bd_dom_put_sf"/>
</dbReference>
<dbReference type="AlphaFoldDB" id="S9UD21"/>
<dbReference type="PROSITE" id="PS50937">
    <property type="entry name" value="HTH_MERR_2"/>
    <property type="match status" value="1"/>
</dbReference>
<dbReference type="GO" id="GO:0003700">
    <property type="term" value="F:DNA-binding transcription factor activity"/>
    <property type="evidence" value="ECO:0007669"/>
    <property type="project" value="InterPro"/>
</dbReference>
<evidence type="ECO:0000313" key="7">
    <source>
        <dbReference type="Proteomes" id="UP000015344"/>
    </source>
</evidence>
<protein>
    <submittedName>
        <fullName evidence="6">Transcriptional regulator</fullName>
    </submittedName>
</protein>
<accession>S9UD21</accession>
<dbReference type="eggNOG" id="COG0789">
    <property type="taxonomic scope" value="Bacteria"/>
</dbReference>
<dbReference type="PANTHER" id="PTHR30204">
    <property type="entry name" value="REDOX-CYCLING DRUG-SENSING TRANSCRIPTIONAL ACTIVATOR SOXR"/>
    <property type="match status" value="1"/>
</dbReference>
<dbReference type="RefSeq" id="WP_021258612.1">
    <property type="nucleotide sequence ID" value="NZ_ATMT01000016.1"/>
</dbReference>
<dbReference type="InterPro" id="IPR000551">
    <property type="entry name" value="MerR-type_HTH_dom"/>
</dbReference>
<evidence type="ECO:0000256" key="1">
    <source>
        <dbReference type="ARBA" id="ARBA00022491"/>
    </source>
</evidence>
<keyword evidence="2" id="KW-0805">Transcription regulation</keyword>
<comment type="caution">
    <text evidence="6">The sequence shown here is derived from an EMBL/GenBank/DDBJ whole genome shotgun (WGS) entry which is preliminary data.</text>
</comment>
<proteinExistence type="predicted"/>
<sequence length="359" mass="40949">MKIQEAAEQLGMTTRAIRFYEQKGLLPPLAKEQNGYRVFNETDISRLRTIGALREMNLSIEQIRCCIDDADQGNMASVHPFLLEKRQELALQYTELKRLLGQIDKLLNGYDSDQANHQGEMMMDDLHAIGEQSRRYQKLRSDWSDRWNFDKQAGHYDYAVVNGTGPLDVHADYEAILDRVCLEAIQESKTGERGLEIGIGTGNLAGRCLRLGADMTGIDQSNAMLERCREKWPDIRLLQGNMLALPLADEAFDFIISTYALHHVTDDQKEIALAEMTRLLHPDGRIVIADLMFRDEAHRATFIDELTAAGDAQGIEALHDEYFADRSRLITWLEQQGFEVKAEQLNHLMHMLTISKERV</sequence>
<evidence type="ECO:0000256" key="2">
    <source>
        <dbReference type="ARBA" id="ARBA00023015"/>
    </source>
</evidence>
<dbReference type="Pfam" id="PF08241">
    <property type="entry name" value="Methyltransf_11"/>
    <property type="match status" value="1"/>
</dbReference>
<dbReference type="PRINTS" id="PR00040">
    <property type="entry name" value="HTHMERR"/>
</dbReference>
<evidence type="ECO:0000313" key="6">
    <source>
        <dbReference type="EMBL" id="EPY08385.1"/>
    </source>
</evidence>
<dbReference type="Gene3D" id="1.10.1660.10">
    <property type="match status" value="1"/>
</dbReference>
<dbReference type="CDD" id="cd02440">
    <property type="entry name" value="AdoMet_MTases"/>
    <property type="match status" value="1"/>
</dbReference>
<feature type="domain" description="HTH merR-type" evidence="5">
    <location>
        <begin position="1"/>
        <end position="69"/>
    </location>
</feature>
<dbReference type="Gene3D" id="3.40.50.150">
    <property type="entry name" value="Vaccinia Virus protein VP39"/>
    <property type="match status" value="1"/>
</dbReference>
<keyword evidence="4" id="KW-0804">Transcription</keyword>
<dbReference type="EMBL" id="ATMT01000016">
    <property type="protein sequence ID" value="EPY08385.1"/>
    <property type="molecule type" value="Genomic_DNA"/>
</dbReference>
<keyword evidence="3" id="KW-0238">DNA-binding</keyword>
<name>S9UD21_PAEAL</name>
<dbReference type="GO" id="GO:0003677">
    <property type="term" value="F:DNA binding"/>
    <property type="evidence" value="ECO:0007669"/>
    <property type="project" value="UniProtKB-KW"/>
</dbReference>
<dbReference type="InterPro" id="IPR013216">
    <property type="entry name" value="Methyltransf_11"/>
</dbReference>
<reference evidence="6 7" key="1">
    <citation type="submission" date="2013-05" db="EMBL/GenBank/DDBJ databases">
        <authorList>
            <person name="Strain E.A."/>
            <person name="Brown E."/>
            <person name="Allard M.W."/>
            <person name="Luo Y.L."/>
        </authorList>
    </citation>
    <scope>NUCLEOTIDE SEQUENCE [LARGE SCALE GENOMIC DNA]</scope>
    <source>
        <strain evidence="6 7">TS-15</strain>
    </source>
</reference>